<keyword evidence="3" id="KW-1185">Reference proteome</keyword>
<sequence>MQKVPRTPLGAPIMSPLPRDRVLVSKPFQNTGFVFMETFTSKTQGKMYVCLYTRLTTRAVHLEAVENLSTGAFLESFIRFVSRKGVLKIMRSDCGSNLKNGERIIEVIFKKDNNTGSSVMTYCTNERINWIFNPPAPPWMGGVWERLVGKAKKALNKSIGRRKLNFPEMCTVLTRTEAILNTRPLTKCDTDDITKLLLRPIDFLQGNIKYSIPNGSALHDQTDPEYNPTPIQTEKQALEAIRFSETIAEKF</sequence>
<dbReference type="PROSITE" id="PS50994">
    <property type="entry name" value="INTEGRASE"/>
    <property type="match status" value="1"/>
</dbReference>
<proteinExistence type="predicted"/>
<evidence type="ECO:0000313" key="2">
    <source>
        <dbReference type="EMBL" id="KAK6765428.1"/>
    </source>
</evidence>
<dbReference type="SUPFAM" id="SSF53098">
    <property type="entry name" value="Ribonuclease H-like"/>
    <property type="match status" value="1"/>
</dbReference>
<reference evidence="2 3" key="1">
    <citation type="submission" date="2023-08" db="EMBL/GenBank/DDBJ databases">
        <title>A Necator americanus chromosomal reference genome.</title>
        <authorList>
            <person name="Ilik V."/>
            <person name="Petrzelkova K.J."/>
            <person name="Pardy F."/>
            <person name="Fuh T."/>
            <person name="Niatou-Singa F.S."/>
            <person name="Gouil Q."/>
            <person name="Baker L."/>
            <person name="Ritchie M.E."/>
            <person name="Jex A.R."/>
            <person name="Gazzola D."/>
            <person name="Li H."/>
            <person name="Toshio Fujiwara R."/>
            <person name="Zhan B."/>
            <person name="Aroian R.V."/>
            <person name="Pafco B."/>
            <person name="Schwarz E.M."/>
        </authorList>
    </citation>
    <scope>NUCLEOTIDE SEQUENCE [LARGE SCALE GENOMIC DNA]</scope>
    <source>
        <strain evidence="2 3">Aroian</strain>
        <tissue evidence="2">Whole animal</tissue>
    </source>
</reference>
<dbReference type="Proteomes" id="UP001303046">
    <property type="component" value="Unassembled WGS sequence"/>
</dbReference>
<dbReference type="InterPro" id="IPR036397">
    <property type="entry name" value="RNaseH_sf"/>
</dbReference>
<gene>
    <name evidence="2" type="primary">Necator_chrX.g25541</name>
    <name evidence="2" type="ORF">RB195_025375</name>
</gene>
<evidence type="ECO:0000313" key="3">
    <source>
        <dbReference type="Proteomes" id="UP001303046"/>
    </source>
</evidence>
<dbReference type="Gene3D" id="3.30.420.10">
    <property type="entry name" value="Ribonuclease H-like superfamily/Ribonuclease H"/>
    <property type="match status" value="1"/>
</dbReference>
<accession>A0ABR1ES19</accession>
<name>A0ABR1ES19_NECAM</name>
<evidence type="ECO:0000259" key="1">
    <source>
        <dbReference type="PROSITE" id="PS50994"/>
    </source>
</evidence>
<dbReference type="InterPro" id="IPR001584">
    <property type="entry name" value="Integrase_cat-core"/>
</dbReference>
<protein>
    <recommendedName>
        <fullName evidence="1">Integrase catalytic domain-containing protein</fullName>
    </recommendedName>
</protein>
<dbReference type="PANTHER" id="PTHR47331:SF2">
    <property type="match status" value="1"/>
</dbReference>
<dbReference type="EMBL" id="JAVFWL010000006">
    <property type="protein sequence ID" value="KAK6765428.1"/>
    <property type="molecule type" value="Genomic_DNA"/>
</dbReference>
<feature type="domain" description="Integrase catalytic" evidence="1">
    <location>
        <begin position="23"/>
        <end position="208"/>
    </location>
</feature>
<dbReference type="PANTHER" id="PTHR47331">
    <property type="entry name" value="PHD-TYPE DOMAIN-CONTAINING PROTEIN"/>
    <property type="match status" value="1"/>
</dbReference>
<dbReference type="InterPro" id="IPR012337">
    <property type="entry name" value="RNaseH-like_sf"/>
</dbReference>
<organism evidence="2 3">
    <name type="scientific">Necator americanus</name>
    <name type="common">Human hookworm</name>
    <dbReference type="NCBI Taxonomy" id="51031"/>
    <lineage>
        <taxon>Eukaryota</taxon>
        <taxon>Metazoa</taxon>
        <taxon>Ecdysozoa</taxon>
        <taxon>Nematoda</taxon>
        <taxon>Chromadorea</taxon>
        <taxon>Rhabditida</taxon>
        <taxon>Rhabditina</taxon>
        <taxon>Rhabditomorpha</taxon>
        <taxon>Strongyloidea</taxon>
        <taxon>Ancylostomatidae</taxon>
        <taxon>Bunostominae</taxon>
        <taxon>Necator</taxon>
    </lineage>
</organism>
<comment type="caution">
    <text evidence="2">The sequence shown here is derived from an EMBL/GenBank/DDBJ whole genome shotgun (WGS) entry which is preliminary data.</text>
</comment>